<dbReference type="EMBL" id="JAUSUA010000007">
    <property type="protein sequence ID" value="MDQ0208982.1"/>
    <property type="molecule type" value="Genomic_DNA"/>
</dbReference>
<feature type="active site" description="Proton acceptor" evidence="2">
    <location>
        <position position="184"/>
    </location>
</feature>
<feature type="short sequence motif" description="GXSXG" evidence="2">
    <location>
        <begin position="36"/>
        <end position="40"/>
    </location>
</feature>
<dbReference type="InterPro" id="IPR002641">
    <property type="entry name" value="PNPLA_dom"/>
</dbReference>
<keyword evidence="5" id="KW-1185">Reference proteome</keyword>
<dbReference type="PROSITE" id="PS51635">
    <property type="entry name" value="PNPLA"/>
    <property type="match status" value="1"/>
</dbReference>
<evidence type="ECO:0000256" key="1">
    <source>
        <dbReference type="ARBA" id="ARBA00023098"/>
    </source>
</evidence>
<keyword evidence="2" id="KW-0378">Hydrolase</keyword>
<feature type="short sequence motif" description="DGA/G" evidence="2">
    <location>
        <begin position="184"/>
        <end position="186"/>
    </location>
</feature>
<sequence length="296" mass="33380">MKIDAVFAGGGVKAFAFLGSLGVLEKRGYEFERVAGTSAGSIVAALLKAGYTSSEMMDILNDIHIESFKDERLSYLPLTVIKWLQVYFKLGLYKGDALESWIRELLKAKGIVTFGDLPAQSLRVVVSDLSKGQMVVLPDDLDKYGIRAESFSVAKAIRMSCSIPYFFEPVKLYDRSGHFSYIVDGGLLSNFPIWLFRDGEKNTWRRPVIGMQLTPKIDERPPHKIKNAIDLYKAVFDTMTSAHDTRHIEDEDARNVIFIPVTDIKATDFNLTTIEKQELITLGESKTNKFLGRWTY</sequence>
<name>A0ABT9YMA2_9BACI</name>
<evidence type="ECO:0000256" key="2">
    <source>
        <dbReference type="PROSITE-ProRule" id="PRU01161"/>
    </source>
</evidence>
<dbReference type="RefSeq" id="WP_306985481.1">
    <property type="nucleotide sequence ID" value="NZ_JAUSUA010000007.1"/>
</dbReference>
<dbReference type="PANTHER" id="PTHR46394">
    <property type="entry name" value="ANNEXIN"/>
    <property type="match status" value="1"/>
</dbReference>
<dbReference type="Pfam" id="PF01734">
    <property type="entry name" value="Patatin"/>
    <property type="match status" value="1"/>
</dbReference>
<organism evidence="4 5">
    <name type="scientific">Alkalicoccobacillus murimartini</name>
    <dbReference type="NCBI Taxonomy" id="171685"/>
    <lineage>
        <taxon>Bacteria</taxon>
        <taxon>Bacillati</taxon>
        <taxon>Bacillota</taxon>
        <taxon>Bacilli</taxon>
        <taxon>Bacillales</taxon>
        <taxon>Bacillaceae</taxon>
        <taxon>Alkalicoccobacillus</taxon>
    </lineage>
</organism>
<keyword evidence="2" id="KW-0442">Lipid degradation</keyword>
<dbReference type="PANTHER" id="PTHR46394:SF1">
    <property type="entry name" value="PNPLA DOMAIN-CONTAINING PROTEIN"/>
    <property type="match status" value="1"/>
</dbReference>
<comment type="caution">
    <text evidence="2">Lacks conserved residue(s) required for the propagation of feature annotation.</text>
</comment>
<accession>A0ABT9YMA2</accession>
<reference evidence="4 5" key="1">
    <citation type="submission" date="2023-07" db="EMBL/GenBank/DDBJ databases">
        <title>Genomic Encyclopedia of Type Strains, Phase IV (KMG-IV): sequencing the most valuable type-strain genomes for metagenomic binning, comparative biology and taxonomic classification.</title>
        <authorList>
            <person name="Goeker M."/>
        </authorList>
    </citation>
    <scope>NUCLEOTIDE SEQUENCE [LARGE SCALE GENOMIC DNA]</scope>
    <source>
        <strain evidence="4 5">DSM 19154</strain>
    </source>
</reference>
<evidence type="ECO:0000313" key="4">
    <source>
        <dbReference type="EMBL" id="MDQ0208982.1"/>
    </source>
</evidence>
<dbReference type="InterPro" id="IPR052580">
    <property type="entry name" value="Lipid_Hydrolase"/>
</dbReference>
<gene>
    <name evidence="4" type="ORF">J2S05_003806</name>
</gene>
<dbReference type="Proteomes" id="UP001225034">
    <property type="component" value="Unassembled WGS sequence"/>
</dbReference>
<keyword evidence="1 2" id="KW-0443">Lipid metabolism</keyword>
<dbReference type="InterPro" id="IPR016035">
    <property type="entry name" value="Acyl_Trfase/lysoPLipase"/>
</dbReference>
<proteinExistence type="predicted"/>
<feature type="domain" description="PNPLA" evidence="3">
    <location>
        <begin position="5"/>
        <end position="197"/>
    </location>
</feature>
<evidence type="ECO:0000313" key="5">
    <source>
        <dbReference type="Proteomes" id="UP001225034"/>
    </source>
</evidence>
<dbReference type="SUPFAM" id="SSF52151">
    <property type="entry name" value="FabD/lysophospholipase-like"/>
    <property type="match status" value="1"/>
</dbReference>
<comment type="caution">
    <text evidence="4">The sequence shown here is derived from an EMBL/GenBank/DDBJ whole genome shotgun (WGS) entry which is preliminary data.</text>
</comment>
<dbReference type="CDD" id="cd07207">
    <property type="entry name" value="Pat_ExoU_VipD_like"/>
    <property type="match status" value="1"/>
</dbReference>
<feature type="active site" description="Nucleophile" evidence="2">
    <location>
        <position position="38"/>
    </location>
</feature>
<evidence type="ECO:0000259" key="3">
    <source>
        <dbReference type="PROSITE" id="PS51635"/>
    </source>
</evidence>
<protein>
    <submittedName>
        <fullName evidence="4">NTE family protein</fullName>
    </submittedName>
</protein>
<dbReference type="Gene3D" id="3.40.1090.10">
    <property type="entry name" value="Cytosolic phospholipase A2 catalytic domain"/>
    <property type="match status" value="2"/>
</dbReference>